<organism evidence="1 2">
    <name type="scientific">Bursaphelenchus xylophilus</name>
    <name type="common">Pinewood nematode worm</name>
    <name type="synonym">Aphelenchoides xylophilus</name>
    <dbReference type="NCBI Taxonomy" id="6326"/>
    <lineage>
        <taxon>Eukaryota</taxon>
        <taxon>Metazoa</taxon>
        <taxon>Ecdysozoa</taxon>
        <taxon>Nematoda</taxon>
        <taxon>Chromadorea</taxon>
        <taxon>Rhabditida</taxon>
        <taxon>Tylenchina</taxon>
        <taxon>Tylenchomorpha</taxon>
        <taxon>Aphelenchoidea</taxon>
        <taxon>Aphelenchoididae</taxon>
        <taxon>Bursaphelenchus</taxon>
    </lineage>
</organism>
<proteinExistence type="predicted"/>
<reference evidence="1" key="1">
    <citation type="submission" date="2020-09" db="EMBL/GenBank/DDBJ databases">
        <authorList>
            <person name="Kikuchi T."/>
        </authorList>
    </citation>
    <scope>NUCLEOTIDE SEQUENCE</scope>
    <source>
        <strain evidence="1">Ka4C1</strain>
    </source>
</reference>
<keyword evidence="2" id="KW-1185">Reference proteome</keyword>
<evidence type="ECO:0000313" key="1">
    <source>
        <dbReference type="EMBL" id="CAD5217270.1"/>
    </source>
</evidence>
<protein>
    <submittedName>
        <fullName evidence="1">(pine wood nematode) hypothetical protein</fullName>
    </submittedName>
</protein>
<dbReference type="EMBL" id="CAJFDI010000002">
    <property type="protein sequence ID" value="CAD5217270.1"/>
    <property type="molecule type" value="Genomic_DNA"/>
</dbReference>
<sequence>MSSGVDYVSLIVDDVEDTEPSIEIVYEYNDGESSTVKNYEEFLVKWEEIKAFLAHEDTSISVVLVRMFNSIPWVTKEIEIEIGKRLKEYHTQVNIILRTSEFLEEEAVKLSPYFLAEVGPHVRFIQCHVTELPRLRGWFADKLELIYSRGAIFYIPELFEMGIKKINAGRSIKLDQFFMSRFPCQPSCQTLKCHVDMDIPLTDKGSANRCNYLPIPCEGFYENIFSEISESLPNLKCLKLTCLLLFENQDQLHAQTQLFVQHIDQLAKHTHIQVKVDMKVIDHDEAATKKRVETTKIYLEKLEGAMRTSPFAPWTIIFEYPNARFMIIFHYPYHSYLFDLEDL</sequence>
<dbReference type="Proteomes" id="UP000659654">
    <property type="component" value="Unassembled WGS sequence"/>
</dbReference>
<dbReference type="AlphaFoldDB" id="A0A7I8WXW9"/>
<comment type="caution">
    <text evidence="1">The sequence shown here is derived from an EMBL/GenBank/DDBJ whole genome shotgun (WGS) entry which is preliminary data.</text>
</comment>
<dbReference type="EMBL" id="CAJFCV020000002">
    <property type="protein sequence ID" value="CAG9100692.1"/>
    <property type="molecule type" value="Genomic_DNA"/>
</dbReference>
<accession>A0A7I8WXW9</accession>
<gene>
    <name evidence="1" type="ORF">BXYJ_LOCUS4951</name>
</gene>
<dbReference type="Proteomes" id="UP000582659">
    <property type="component" value="Unassembled WGS sequence"/>
</dbReference>
<name>A0A7I8WXW9_BURXY</name>
<evidence type="ECO:0000313" key="2">
    <source>
        <dbReference type="Proteomes" id="UP000659654"/>
    </source>
</evidence>